<keyword evidence="8" id="KW-0406">Ion transport</keyword>
<evidence type="ECO:0000256" key="1">
    <source>
        <dbReference type="ARBA" id="ARBA00004127"/>
    </source>
</evidence>
<evidence type="ECO:0000256" key="9">
    <source>
        <dbReference type="ARBA" id="ARBA00023136"/>
    </source>
</evidence>
<dbReference type="PIRSF" id="PIRSF001265">
    <property type="entry name" value="H+-PPase"/>
    <property type="match status" value="1"/>
</dbReference>
<dbReference type="Pfam" id="PF03030">
    <property type="entry name" value="H_PPase"/>
    <property type="match status" value="1"/>
</dbReference>
<keyword evidence="7 11" id="KW-1133">Transmembrane helix</keyword>
<evidence type="ECO:0000256" key="5">
    <source>
        <dbReference type="ARBA" id="ARBA00022842"/>
    </source>
</evidence>
<dbReference type="OMA" id="DFGNDEH"/>
<feature type="transmembrane region" description="Helical" evidence="11">
    <location>
        <begin position="604"/>
        <end position="622"/>
    </location>
</feature>
<proteinExistence type="inferred from homology"/>
<dbReference type="Gramene" id="TRITD1Bv1G053800.14">
    <property type="protein sequence ID" value="TRITD1Bv1G053800.14"/>
    <property type="gene ID" value="TRITD1Bv1G053800"/>
</dbReference>
<dbReference type="GO" id="GO:0012505">
    <property type="term" value="C:endomembrane system"/>
    <property type="evidence" value="ECO:0007669"/>
    <property type="project" value="UniProtKB-SubCell"/>
</dbReference>
<dbReference type="HAMAP" id="MF_01129">
    <property type="entry name" value="PPase_energized_pump"/>
    <property type="match status" value="1"/>
</dbReference>
<dbReference type="EC" id="7.1.3.1" evidence="2"/>
<sequence length="799" mass="83107">MTASLPEADITKEGDFKAWHKEQKPVVTSPPKAARMAVIGTAGAEVLIPLAAVIGIAFAVFQWYAVAKVPVPSHDGEDGGGAAQKGRSGHDESAEDGVDYRQVEARCAEIQHAISIGATSFLFTEYRYLAVFMAGFAVVIFMFLGSAQRFSTRPEPCTYDPARMCRPALANAAFSMIAFLLGALTSVMSGYLGMRVATFANARTALEARRGVGRAFVVAFRSGAAMGFLLASSALFVLYVAINLFGVYYGDDWGGLYESITGYGLGGSSMALFGRVGGGIYTKAADVGADLVGKVERNIPEDDPRNPAVIADNVGDNVGDIAGMGSDLFGSYAESSCAALFVASISSFGTEHNFAAMMYPLLISAMGIVVCLATTVVATDLAEVKTVEEIGPALKRQILISTVLMTVGIAIVSFLVLPHSFTLFDFGRRKLVKNWYLFICVSAGLWAGLVIGYVTEYFTSNAYRPVQAVANSCRTGAATNVIFGLAVGYKSVIVPIFAIATAIYASFRLAAMYGIALAALGMLSTIATGLSIDAYGPISDNAGGIAEMSGMPHVVRERTDALDAAGNTTAAIGKGFAIGSAALVSLALFGAYVSRAGVAAVDVLSPRVFAGLLAGAMLPYWFSAMTMRSVGSAALAMVEEVRRQFDSIPGLMEGTAKPDYATCVKISTDASLKKMLAPGALVMLSPLVAGTLFGTETLAGLLAGALVSGVQVAISASNSGGAWDNAKKYIEAGASAEARALGPKGSDAHKAAVIGDTIGDPLKDTSGPSLNILIKLMAVEALVFAPFFAAHGGLIFKHL</sequence>
<dbReference type="PANTHER" id="PTHR31998">
    <property type="entry name" value="K(+)-INSENSITIVE PYROPHOSPHATE-ENERGIZED PROTON PUMP"/>
    <property type="match status" value="1"/>
</dbReference>
<keyword evidence="13" id="KW-1185">Reference proteome</keyword>
<keyword evidence="6" id="KW-1278">Translocase</keyword>
<keyword evidence="4 11" id="KW-0812">Transmembrane</keyword>
<evidence type="ECO:0000256" key="8">
    <source>
        <dbReference type="ARBA" id="ARBA00023065"/>
    </source>
</evidence>
<evidence type="ECO:0000256" key="10">
    <source>
        <dbReference type="SAM" id="MobiDB-lite"/>
    </source>
</evidence>
<dbReference type="EMBL" id="LT934112">
    <property type="protein sequence ID" value="VAH14794.1"/>
    <property type="molecule type" value="Genomic_DNA"/>
</dbReference>
<gene>
    <name evidence="12" type="ORF">TRITD_1Bv1G053800</name>
</gene>
<feature type="region of interest" description="Disordered" evidence="10">
    <location>
        <begin position="75"/>
        <end position="95"/>
    </location>
</feature>
<feature type="transmembrane region" description="Helical" evidence="11">
    <location>
        <begin position="224"/>
        <end position="249"/>
    </location>
</feature>
<accession>A0A9R0QNI8</accession>
<feature type="transmembrane region" description="Helical" evidence="11">
    <location>
        <begin position="772"/>
        <end position="796"/>
    </location>
</feature>
<dbReference type="InterPro" id="IPR004131">
    <property type="entry name" value="PPase-energised_H-pump"/>
</dbReference>
<dbReference type="NCBIfam" id="TIGR01104">
    <property type="entry name" value="V_PPase"/>
    <property type="match status" value="1"/>
</dbReference>
<name>A0A9R0QNI8_TRITD</name>
<keyword evidence="3" id="KW-0813">Transport</keyword>
<dbReference type="NCBIfam" id="NF001960">
    <property type="entry name" value="PRK00733.3-5"/>
    <property type="match status" value="1"/>
</dbReference>
<evidence type="ECO:0000256" key="11">
    <source>
        <dbReference type="SAM" id="Phobius"/>
    </source>
</evidence>
<evidence type="ECO:0000256" key="4">
    <source>
        <dbReference type="ARBA" id="ARBA00022692"/>
    </source>
</evidence>
<keyword evidence="9 11" id="KW-0472">Membrane</keyword>
<dbReference type="Proteomes" id="UP000324705">
    <property type="component" value="Chromosome 1B"/>
</dbReference>
<comment type="subcellular location">
    <subcellularLocation>
        <location evidence="1">Endomembrane system</location>
        <topology evidence="1">Multi-pass membrane protein</topology>
    </subcellularLocation>
</comment>
<evidence type="ECO:0000256" key="6">
    <source>
        <dbReference type="ARBA" id="ARBA00022967"/>
    </source>
</evidence>
<feature type="transmembrane region" description="Helical" evidence="11">
    <location>
        <begin position="571"/>
        <end position="592"/>
    </location>
</feature>
<evidence type="ECO:0000313" key="12">
    <source>
        <dbReference type="EMBL" id="VAH14794.1"/>
    </source>
</evidence>
<feature type="transmembrane region" description="Helical" evidence="11">
    <location>
        <begin position="356"/>
        <end position="378"/>
    </location>
</feature>
<feature type="transmembrane region" description="Helical" evidence="11">
    <location>
        <begin position="398"/>
        <end position="423"/>
    </location>
</feature>
<organism evidence="12 13">
    <name type="scientific">Triticum turgidum subsp. durum</name>
    <name type="common">Durum wheat</name>
    <name type="synonym">Triticum durum</name>
    <dbReference type="NCBI Taxonomy" id="4567"/>
    <lineage>
        <taxon>Eukaryota</taxon>
        <taxon>Viridiplantae</taxon>
        <taxon>Streptophyta</taxon>
        <taxon>Embryophyta</taxon>
        <taxon>Tracheophyta</taxon>
        <taxon>Spermatophyta</taxon>
        <taxon>Magnoliopsida</taxon>
        <taxon>Liliopsida</taxon>
        <taxon>Poales</taxon>
        <taxon>Poaceae</taxon>
        <taxon>BOP clade</taxon>
        <taxon>Pooideae</taxon>
        <taxon>Triticodae</taxon>
        <taxon>Triticeae</taxon>
        <taxon>Triticinae</taxon>
        <taxon>Triticum</taxon>
    </lineage>
</organism>
<evidence type="ECO:0000313" key="13">
    <source>
        <dbReference type="Proteomes" id="UP000324705"/>
    </source>
</evidence>
<dbReference type="GO" id="GO:0004427">
    <property type="term" value="F:inorganic diphosphate phosphatase activity"/>
    <property type="evidence" value="ECO:0007669"/>
    <property type="project" value="InterPro"/>
</dbReference>
<evidence type="ECO:0000256" key="3">
    <source>
        <dbReference type="ARBA" id="ARBA00022448"/>
    </source>
</evidence>
<feature type="transmembrane region" description="Helical" evidence="11">
    <location>
        <begin position="511"/>
        <end position="532"/>
    </location>
</feature>
<feature type="transmembrane region" description="Helical" evidence="11">
    <location>
        <begin position="481"/>
        <end position="504"/>
    </location>
</feature>
<protein>
    <recommendedName>
        <fullName evidence="2">H(+)-exporting diphosphatase</fullName>
        <ecNumber evidence="2">7.1.3.1</ecNumber>
    </recommendedName>
</protein>
<dbReference type="GO" id="GO:0016020">
    <property type="term" value="C:membrane"/>
    <property type="evidence" value="ECO:0007669"/>
    <property type="project" value="InterPro"/>
</dbReference>
<keyword evidence="5" id="KW-0460">Magnesium</keyword>
<feature type="transmembrane region" description="Helical" evidence="11">
    <location>
        <begin position="128"/>
        <end position="147"/>
    </location>
</feature>
<dbReference type="GO" id="GO:0009678">
    <property type="term" value="F:diphosphate hydrolysis-driven proton transmembrane transporter activity"/>
    <property type="evidence" value="ECO:0007669"/>
    <property type="project" value="UniProtKB-EC"/>
</dbReference>
<dbReference type="AlphaFoldDB" id="A0A9R0QNI8"/>
<evidence type="ECO:0000256" key="7">
    <source>
        <dbReference type="ARBA" id="ARBA00022989"/>
    </source>
</evidence>
<feature type="transmembrane region" description="Helical" evidence="11">
    <location>
        <begin position="168"/>
        <end position="192"/>
    </location>
</feature>
<reference evidence="12 13" key="1">
    <citation type="submission" date="2017-09" db="EMBL/GenBank/DDBJ databases">
        <authorList>
            <consortium name="International Durum Wheat Genome Sequencing Consortium (IDWGSC)"/>
            <person name="Milanesi L."/>
        </authorList>
    </citation>
    <scope>NUCLEOTIDE SEQUENCE [LARGE SCALE GENOMIC DNA]</scope>
    <source>
        <strain evidence="13">cv. Svevo</strain>
    </source>
</reference>
<feature type="transmembrane region" description="Helical" evidence="11">
    <location>
        <begin position="46"/>
        <end position="65"/>
    </location>
</feature>
<feature type="transmembrane region" description="Helical" evidence="11">
    <location>
        <begin position="435"/>
        <end position="455"/>
    </location>
</feature>
<evidence type="ECO:0000256" key="2">
    <source>
        <dbReference type="ARBA" id="ARBA00013242"/>
    </source>
</evidence>